<gene>
    <name evidence="2" type="ORF">SAMN05518683_10315</name>
</gene>
<evidence type="ECO:0000259" key="1">
    <source>
        <dbReference type="PROSITE" id="PS50943"/>
    </source>
</evidence>
<dbReference type="CDD" id="cd00093">
    <property type="entry name" value="HTH_XRE"/>
    <property type="match status" value="1"/>
</dbReference>
<dbReference type="OrthoDB" id="1859224at2"/>
<evidence type="ECO:0000313" key="3">
    <source>
        <dbReference type="Proteomes" id="UP000198892"/>
    </source>
</evidence>
<dbReference type="PROSITE" id="PS50943">
    <property type="entry name" value="HTH_CROC1"/>
    <property type="match status" value="1"/>
</dbReference>
<accession>A0A1I5N6P8</accession>
<dbReference type="InterPro" id="IPR001387">
    <property type="entry name" value="Cro/C1-type_HTH"/>
</dbReference>
<dbReference type="Pfam" id="PF01381">
    <property type="entry name" value="HTH_3"/>
    <property type="match status" value="1"/>
</dbReference>
<reference evidence="3" key="1">
    <citation type="submission" date="2016-10" db="EMBL/GenBank/DDBJ databases">
        <authorList>
            <person name="Varghese N."/>
            <person name="Submissions S."/>
        </authorList>
    </citation>
    <scope>NUCLEOTIDE SEQUENCE [LARGE SCALE GENOMIC DNA]</scope>
    <source>
        <strain evidence="3">S7</strain>
    </source>
</reference>
<organism evidence="2 3">
    <name type="scientific">Salibacterium halotolerans</name>
    <dbReference type="NCBI Taxonomy" id="1884432"/>
    <lineage>
        <taxon>Bacteria</taxon>
        <taxon>Bacillati</taxon>
        <taxon>Bacillota</taxon>
        <taxon>Bacilli</taxon>
        <taxon>Bacillales</taxon>
        <taxon>Bacillaceae</taxon>
    </lineage>
</organism>
<dbReference type="Proteomes" id="UP000198892">
    <property type="component" value="Unassembled WGS sequence"/>
</dbReference>
<dbReference type="RefSeq" id="WP_093335188.1">
    <property type="nucleotide sequence ID" value="NZ_FOXD01000003.1"/>
</dbReference>
<keyword evidence="2" id="KW-0238">DNA-binding</keyword>
<dbReference type="Gene3D" id="1.10.260.40">
    <property type="entry name" value="lambda repressor-like DNA-binding domains"/>
    <property type="match status" value="1"/>
</dbReference>
<dbReference type="STRING" id="1884432.SAMN05518683_10315"/>
<proteinExistence type="predicted"/>
<protein>
    <submittedName>
        <fullName evidence="2">DNA-binding transcriptional regulator, XRE-family HTH domain</fullName>
    </submittedName>
</protein>
<dbReference type="EMBL" id="FOXD01000003">
    <property type="protein sequence ID" value="SFP17390.1"/>
    <property type="molecule type" value="Genomic_DNA"/>
</dbReference>
<dbReference type="GO" id="GO:0003677">
    <property type="term" value="F:DNA binding"/>
    <property type="evidence" value="ECO:0007669"/>
    <property type="project" value="UniProtKB-KW"/>
</dbReference>
<keyword evidence="3" id="KW-1185">Reference proteome</keyword>
<evidence type="ECO:0000313" key="2">
    <source>
        <dbReference type="EMBL" id="SFP17390.1"/>
    </source>
</evidence>
<dbReference type="InterPro" id="IPR010982">
    <property type="entry name" value="Lambda_DNA-bd_dom_sf"/>
</dbReference>
<name>A0A1I5N6P8_9BACI</name>
<dbReference type="SMART" id="SM00530">
    <property type="entry name" value="HTH_XRE"/>
    <property type="match status" value="1"/>
</dbReference>
<dbReference type="SUPFAM" id="SSF47413">
    <property type="entry name" value="lambda repressor-like DNA-binding domains"/>
    <property type="match status" value="1"/>
</dbReference>
<feature type="domain" description="HTH cro/C1-type" evidence="1">
    <location>
        <begin position="5"/>
        <end position="59"/>
    </location>
</feature>
<dbReference type="AlphaFoldDB" id="A0A1I5N6P8"/>
<sequence>MRNWLLYKRSEMGLTQSEVAEKANMNRSTYSMIELGERNASVSNAKKISKVLGFNWTIFFEDESHESCSKTSSA</sequence>